<evidence type="ECO:0000256" key="1">
    <source>
        <dbReference type="ARBA" id="ARBA00004218"/>
    </source>
</evidence>
<keyword evidence="3" id="KW-0968">Cytoplasmic vesicle</keyword>
<evidence type="ECO:0000256" key="2">
    <source>
        <dbReference type="ARBA" id="ARBA00022737"/>
    </source>
</evidence>
<keyword evidence="7" id="KW-1185">Reference proteome</keyword>
<accession>A0A553P6D9</accession>
<evidence type="ECO:0000256" key="4">
    <source>
        <dbReference type="ARBA" id="ARBA00039854"/>
    </source>
</evidence>
<dbReference type="Pfam" id="PF02493">
    <property type="entry name" value="MORN"/>
    <property type="match status" value="6"/>
</dbReference>
<comment type="subcellular location">
    <subcellularLocation>
        <location evidence="1">Cytoplasmic vesicle</location>
        <location evidence="1">Secretory vesicle</location>
        <location evidence="1">Acrosome</location>
    </subcellularLocation>
</comment>
<comment type="caution">
    <text evidence="6">The sequence shown here is derived from an EMBL/GenBank/DDBJ whole genome shotgun (WGS) entry which is preliminary data.</text>
</comment>
<reference evidence="6 7" key="1">
    <citation type="journal article" date="2018" name="Nat. Ecol. Evol.">
        <title>Genomic signatures of mitonuclear coevolution across populations of Tigriopus californicus.</title>
        <authorList>
            <person name="Barreto F.S."/>
            <person name="Watson E.T."/>
            <person name="Lima T.G."/>
            <person name="Willett C.S."/>
            <person name="Edmands S."/>
            <person name="Li W."/>
            <person name="Burton R.S."/>
        </authorList>
    </citation>
    <scope>NUCLEOTIDE SEQUENCE [LARGE SCALE GENOMIC DNA]</scope>
    <source>
        <strain evidence="6 7">San Diego</strain>
    </source>
</reference>
<evidence type="ECO:0000313" key="6">
    <source>
        <dbReference type="EMBL" id="TRY73242.1"/>
    </source>
</evidence>
<organism evidence="6 7">
    <name type="scientific">Tigriopus californicus</name>
    <name type="common">Marine copepod</name>
    <dbReference type="NCBI Taxonomy" id="6832"/>
    <lineage>
        <taxon>Eukaryota</taxon>
        <taxon>Metazoa</taxon>
        <taxon>Ecdysozoa</taxon>
        <taxon>Arthropoda</taxon>
        <taxon>Crustacea</taxon>
        <taxon>Multicrustacea</taxon>
        <taxon>Hexanauplia</taxon>
        <taxon>Copepoda</taxon>
        <taxon>Harpacticoida</taxon>
        <taxon>Harpacticidae</taxon>
        <taxon>Tigriopus</taxon>
    </lineage>
</organism>
<sequence>MKIVAIFPRSNPLERQILTPPHRWRSHVGRTAMSMFSSGLGKIHRSRVMEPTNPNTIHISLYRADNHRELTYRGECSKPLFSSCSSSWSNSQPHGWGTRYYRNGSIYEGQWLDGIREGYGQLRVRHKACATALPHPDDEPLYAGQWQRNKRHGYGVQFYSRQEWYEGLWHLGHRHGWGRMRYKNGDEYEGGWQHGKRDGAGLCLYSNGDQFEGVWRNDVKQGTGKYLFHQSKRLLQGVWHEDVFKSGLLSGK</sequence>
<comment type="function">
    <text evidence="5">Assembles a suppression complex (suppresome) by tethering SIRT1 and MDM2 to regulate composite modifications of p53/TP53. Confers both deacetylation-mediated functional inactivation, by SIRT1, and ubiquitination-dependent degradation, by MDM2, of p53/TP53, promoting a proliferative and cell survival behaviors. May play a role in the regulation of spermatogenesis.</text>
</comment>
<keyword evidence="2" id="KW-0677">Repeat</keyword>
<dbReference type="SUPFAM" id="SSF82185">
    <property type="entry name" value="Histone H3 K4-specific methyltransferase SET7/9 N-terminal domain"/>
    <property type="match status" value="2"/>
</dbReference>
<evidence type="ECO:0000256" key="5">
    <source>
        <dbReference type="ARBA" id="ARBA00045851"/>
    </source>
</evidence>
<dbReference type="InterPro" id="IPR052472">
    <property type="entry name" value="MORN3"/>
</dbReference>
<dbReference type="OMA" id="WVNDNRT"/>
<dbReference type="STRING" id="6832.A0A553P6D9"/>
<dbReference type="InterPro" id="IPR003409">
    <property type="entry name" value="MORN"/>
</dbReference>
<evidence type="ECO:0000256" key="3">
    <source>
        <dbReference type="ARBA" id="ARBA00023329"/>
    </source>
</evidence>
<proteinExistence type="predicted"/>
<dbReference type="GO" id="GO:0001669">
    <property type="term" value="C:acrosomal vesicle"/>
    <property type="evidence" value="ECO:0007669"/>
    <property type="project" value="UniProtKB-SubCell"/>
</dbReference>
<protein>
    <recommendedName>
        <fullName evidence="4">MORN repeat-containing protein 3</fullName>
    </recommendedName>
</protein>
<dbReference type="Proteomes" id="UP000318571">
    <property type="component" value="Chromosome 3"/>
</dbReference>
<dbReference type="PANTHER" id="PTHR46511">
    <property type="entry name" value="MORN REPEAT-CONTAINING PROTEIN 3"/>
    <property type="match status" value="1"/>
</dbReference>
<dbReference type="PANTHER" id="PTHR46511:SF1">
    <property type="entry name" value="MORN REPEAT-CONTAINING PROTEIN 3"/>
    <property type="match status" value="1"/>
</dbReference>
<dbReference type="EMBL" id="VCGU01000007">
    <property type="protein sequence ID" value="TRY73242.1"/>
    <property type="molecule type" value="Genomic_DNA"/>
</dbReference>
<name>A0A553P6D9_TIGCA</name>
<dbReference type="Gene3D" id="2.20.110.10">
    <property type="entry name" value="Histone H3 K4-specific methyltransferase SET7/9 N-terminal domain"/>
    <property type="match status" value="3"/>
</dbReference>
<gene>
    <name evidence="6" type="ORF">TCAL_02568</name>
</gene>
<evidence type="ECO:0000313" key="7">
    <source>
        <dbReference type="Proteomes" id="UP000318571"/>
    </source>
</evidence>
<dbReference type="AlphaFoldDB" id="A0A553P6D9"/>
<dbReference type="SMART" id="SM00698">
    <property type="entry name" value="MORN"/>
    <property type="match status" value="5"/>
</dbReference>
<dbReference type="OrthoDB" id="6374977at2759"/>